<name>A0A0G0FK56_9BACT</name>
<gene>
    <name evidence="2" type="ORF">UR92_C0020G0006</name>
</gene>
<dbReference type="InterPro" id="IPR012902">
    <property type="entry name" value="N_methyl_site"/>
</dbReference>
<organism evidence="2 3">
    <name type="scientific">Candidatus Nomurabacteria bacterium GW2011_GWA2_35_80</name>
    <dbReference type="NCBI Taxonomy" id="1618733"/>
    <lineage>
        <taxon>Bacteria</taxon>
        <taxon>Candidatus Nomuraibacteriota</taxon>
    </lineage>
</organism>
<proteinExistence type="predicted"/>
<keyword evidence="1" id="KW-1133">Transmembrane helix</keyword>
<keyword evidence="1" id="KW-0472">Membrane</keyword>
<sequence length="191" mass="20943">MLSCLKTKMIKSLKQKNKGFTLVETLVAISIFSLSIIATMSVLGSGISDTGYAKKKMIAGYLAQEGIEYVRNMRDTSVLYHPGGSQAGWNAFMGQMAPCDITNNPSKACYFDDQISLTDCGGSCPTLLYDSSTGKYNYSSGQDSGYIRKIQIIDVNGTQDEKRVLSTVIWPQGSGIHTIVFSENIFNWTEL</sequence>
<reference evidence="2 3" key="1">
    <citation type="journal article" date="2015" name="Nature">
        <title>rRNA introns, odd ribosomes, and small enigmatic genomes across a large radiation of phyla.</title>
        <authorList>
            <person name="Brown C.T."/>
            <person name="Hug L.A."/>
            <person name="Thomas B.C."/>
            <person name="Sharon I."/>
            <person name="Castelle C.J."/>
            <person name="Singh A."/>
            <person name="Wilkins M.J."/>
            <person name="Williams K.H."/>
            <person name="Banfield J.F."/>
        </authorList>
    </citation>
    <scope>NUCLEOTIDE SEQUENCE [LARGE SCALE GENOMIC DNA]</scope>
</reference>
<feature type="transmembrane region" description="Helical" evidence="1">
    <location>
        <begin position="21"/>
        <end position="47"/>
    </location>
</feature>
<evidence type="ECO:0000313" key="2">
    <source>
        <dbReference type="EMBL" id="KKP87860.1"/>
    </source>
</evidence>
<dbReference type="PROSITE" id="PS00409">
    <property type="entry name" value="PROKAR_NTER_METHYL"/>
    <property type="match status" value="1"/>
</dbReference>
<dbReference type="EMBL" id="LBRA01000020">
    <property type="protein sequence ID" value="KKP87860.1"/>
    <property type="molecule type" value="Genomic_DNA"/>
</dbReference>
<keyword evidence="1" id="KW-0812">Transmembrane</keyword>
<dbReference type="Pfam" id="PF07963">
    <property type="entry name" value="N_methyl"/>
    <property type="match status" value="1"/>
</dbReference>
<dbReference type="NCBIfam" id="TIGR02532">
    <property type="entry name" value="IV_pilin_GFxxxE"/>
    <property type="match status" value="1"/>
</dbReference>
<dbReference type="Proteomes" id="UP000034683">
    <property type="component" value="Unassembled WGS sequence"/>
</dbReference>
<evidence type="ECO:0000313" key="3">
    <source>
        <dbReference type="Proteomes" id="UP000034683"/>
    </source>
</evidence>
<comment type="caution">
    <text evidence="2">The sequence shown here is derived from an EMBL/GenBank/DDBJ whole genome shotgun (WGS) entry which is preliminary data.</text>
</comment>
<evidence type="ECO:0000256" key="1">
    <source>
        <dbReference type="SAM" id="Phobius"/>
    </source>
</evidence>
<protein>
    <submittedName>
        <fullName evidence="2">Uncharacterized protein</fullName>
    </submittedName>
</protein>
<dbReference type="AlphaFoldDB" id="A0A0G0FK56"/>
<accession>A0A0G0FK56</accession>